<dbReference type="EMBL" id="PPCN01000010">
    <property type="protein sequence ID" value="POF29198.1"/>
    <property type="molecule type" value="Genomic_DNA"/>
</dbReference>
<dbReference type="NCBIfam" id="NF005718">
    <property type="entry name" value="PRK07534.1"/>
    <property type="match status" value="1"/>
</dbReference>
<evidence type="ECO:0000259" key="5">
    <source>
        <dbReference type="PROSITE" id="PS50970"/>
    </source>
</evidence>
<evidence type="ECO:0000313" key="7">
    <source>
        <dbReference type="Proteomes" id="UP000236959"/>
    </source>
</evidence>
<feature type="binding site" evidence="3">
    <location>
        <position position="277"/>
    </location>
    <ligand>
        <name>Zn(2+)</name>
        <dbReference type="ChEBI" id="CHEBI:29105"/>
    </ligand>
</feature>
<evidence type="ECO:0000256" key="1">
    <source>
        <dbReference type="ARBA" id="ARBA00022603"/>
    </source>
</evidence>
<evidence type="ECO:0000256" key="2">
    <source>
        <dbReference type="ARBA" id="ARBA00022679"/>
    </source>
</evidence>
<feature type="region of interest" description="Disordered" evidence="4">
    <location>
        <begin position="310"/>
        <end position="341"/>
    </location>
</feature>
<keyword evidence="2 3" id="KW-0808">Transferase</keyword>
<dbReference type="PANTHER" id="PTHR11103:SF18">
    <property type="entry name" value="SLR1189 PROTEIN"/>
    <property type="match status" value="1"/>
</dbReference>
<keyword evidence="1 3" id="KW-0489">Methyltransferase</keyword>
<dbReference type="Gene3D" id="3.20.20.330">
    <property type="entry name" value="Homocysteine-binding-like domain"/>
    <property type="match status" value="1"/>
</dbReference>
<dbReference type="SUPFAM" id="SSF82282">
    <property type="entry name" value="Homocysteine S-methyltransferase"/>
    <property type="match status" value="1"/>
</dbReference>
<name>A0A2S3UNA7_9HYPH</name>
<keyword evidence="7" id="KW-1185">Reference proteome</keyword>
<dbReference type="GO" id="GO:0046872">
    <property type="term" value="F:metal ion binding"/>
    <property type="evidence" value="ECO:0007669"/>
    <property type="project" value="UniProtKB-KW"/>
</dbReference>
<feature type="binding site" evidence="3">
    <location>
        <position position="211"/>
    </location>
    <ligand>
        <name>Zn(2+)</name>
        <dbReference type="ChEBI" id="CHEBI:29105"/>
    </ligand>
</feature>
<dbReference type="Pfam" id="PF02574">
    <property type="entry name" value="S-methyl_trans"/>
    <property type="match status" value="1"/>
</dbReference>
<gene>
    <name evidence="6" type="ORF">CLV41_110202</name>
</gene>
<sequence>MSKLEDLLARNGALLADGATGTNLFDMGLVSGDAPELWNTDEPDKIRALHQSFVDAGSDIILTNTFGCNRHRLKLHNAQGRVKELNIAAVKLAREAVDTADREVLVGGSIGPTGELFQPLGALSYEEGVAAFRDQIEALVEGGADILWVETMSAVEEMKAAAEAAKGFDLPLVITASFDTAGKTMMGLAPKGLGDLQTQFACTPVAIGSNCGVGASDLLAAIMDITEAYPEAIVVAKANCGIPQIRGDEVVYTGTPDLMARYAHMALDAGARIIGGCCGTSPVHLAAMRQALDSHQAGSRPELADIISEIGPLVSPPNREADAARAESANGSARRRGRRRG</sequence>
<accession>A0A2S3UNA7</accession>
<evidence type="ECO:0000313" key="6">
    <source>
        <dbReference type="EMBL" id="POF29198.1"/>
    </source>
</evidence>
<dbReference type="PANTHER" id="PTHR11103">
    <property type="entry name" value="SLR1189 PROTEIN"/>
    <property type="match status" value="1"/>
</dbReference>
<reference evidence="6 7" key="1">
    <citation type="submission" date="2018-01" db="EMBL/GenBank/DDBJ databases">
        <title>Genomic Encyclopedia of Archaeal and Bacterial Type Strains, Phase II (KMG-II): from individual species to whole genera.</title>
        <authorList>
            <person name="Goeker M."/>
        </authorList>
    </citation>
    <scope>NUCLEOTIDE SEQUENCE [LARGE SCALE GENOMIC DNA]</scope>
    <source>
        <strain evidence="6 7">DSM 17023</strain>
    </source>
</reference>
<feature type="domain" description="Hcy-binding" evidence="5">
    <location>
        <begin position="2"/>
        <end position="292"/>
    </location>
</feature>
<organism evidence="6 7">
    <name type="scientific">Roseibium marinum</name>
    <dbReference type="NCBI Taxonomy" id="281252"/>
    <lineage>
        <taxon>Bacteria</taxon>
        <taxon>Pseudomonadati</taxon>
        <taxon>Pseudomonadota</taxon>
        <taxon>Alphaproteobacteria</taxon>
        <taxon>Hyphomicrobiales</taxon>
        <taxon>Stappiaceae</taxon>
        <taxon>Roseibium</taxon>
    </lineage>
</organism>
<keyword evidence="3" id="KW-0479">Metal-binding</keyword>
<dbReference type="GO" id="GO:0008168">
    <property type="term" value="F:methyltransferase activity"/>
    <property type="evidence" value="ECO:0007669"/>
    <property type="project" value="UniProtKB-UniRule"/>
</dbReference>
<keyword evidence="3" id="KW-0862">Zinc</keyword>
<dbReference type="InterPro" id="IPR003726">
    <property type="entry name" value="HCY_dom"/>
</dbReference>
<evidence type="ECO:0000256" key="3">
    <source>
        <dbReference type="PROSITE-ProRule" id="PRU00333"/>
    </source>
</evidence>
<proteinExistence type="predicted"/>
<dbReference type="PROSITE" id="PS50970">
    <property type="entry name" value="HCY"/>
    <property type="match status" value="1"/>
</dbReference>
<protein>
    <submittedName>
        <fullName evidence="6">5-methyltetrahydrofolate--homocysteine methyltransferase</fullName>
    </submittedName>
</protein>
<comment type="caution">
    <text evidence="6">The sequence shown here is derived from an EMBL/GenBank/DDBJ whole genome shotgun (WGS) entry which is preliminary data.</text>
</comment>
<dbReference type="AlphaFoldDB" id="A0A2S3UNA7"/>
<dbReference type="OrthoDB" id="9803687at2"/>
<dbReference type="RefSeq" id="WP_103224345.1">
    <property type="nucleotide sequence ID" value="NZ_PPCN01000010.1"/>
</dbReference>
<dbReference type="InterPro" id="IPR036589">
    <property type="entry name" value="HCY_dom_sf"/>
</dbReference>
<dbReference type="Proteomes" id="UP000236959">
    <property type="component" value="Unassembled WGS sequence"/>
</dbReference>
<comment type="cofactor">
    <cofactor evidence="3">
        <name>Zn(2+)</name>
        <dbReference type="ChEBI" id="CHEBI:29105"/>
    </cofactor>
</comment>
<dbReference type="GO" id="GO:0032259">
    <property type="term" value="P:methylation"/>
    <property type="evidence" value="ECO:0007669"/>
    <property type="project" value="UniProtKB-KW"/>
</dbReference>
<evidence type="ECO:0000256" key="4">
    <source>
        <dbReference type="SAM" id="MobiDB-lite"/>
    </source>
</evidence>
<feature type="binding site" evidence="3">
    <location>
        <position position="278"/>
    </location>
    <ligand>
        <name>Zn(2+)</name>
        <dbReference type="ChEBI" id="CHEBI:29105"/>
    </ligand>
</feature>